<dbReference type="PANTHER" id="PTHR13812">
    <property type="entry name" value="KETIMINE REDUCTASE MU-CRYSTALLIN"/>
    <property type="match status" value="1"/>
</dbReference>
<dbReference type="Pfam" id="PF02423">
    <property type="entry name" value="OCD_Mu_crystall"/>
    <property type="match status" value="1"/>
</dbReference>
<evidence type="ECO:0000256" key="1">
    <source>
        <dbReference type="ARBA" id="ARBA00008903"/>
    </source>
</evidence>
<proteinExistence type="inferred from homology"/>
<protein>
    <recommendedName>
        <fullName evidence="5">Ornithine cyclodeaminase</fullName>
    </recommendedName>
</protein>
<gene>
    <name evidence="3" type="ORF">MPDQ_002979</name>
</gene>
<feature type="region of interest" description="Disordered" evidence="2">
    <location>
        <begin position="401"/>
        <end position="420"/>
    </location>
</feature>
<reference evidence="3 4" key="1">
    <citation type="submission" date="2019-06" db="EMBL/GenBank/DDBJ databases">
        <title>Wine fermentation using esterase from Monascus purpureus.</title>
        <authorList>
            <person name="Geng C."/>
            <person name="Zhang Y."/>
        </authorList>
    </citation>
    <scope>NUCLEOTIDE SEQUENCE [LARGE SCALE GENOMIC DNA]</scope>
    <source>
        <strain evidence="3">HQ1</strain>
    </source>
</reference>
<evidence type="ECO:0000313" key="3">
    <source>
        <dbReference type="EMBL" id="TQB77342.1"/>
    </source>
</evidence>
<feature type="compositionally biased region" description="Low complexity" evidence="2">
    <location>
        <begin position="117"/>
        <end position="135"/>
    </location>
</feature>
<dbReference type="PANTHER" id="PTHR13812:SF19">
    <property type="entry name" value="KETIMINE REDUCTASE MU-CRYSTALLIN"/>
    <property type="match status" value="1"/>
</dbReference>
<comment type="caution">
    <text evidence="3">The sequence shown here is derived from an EMBL/GenBank/DDBJ whole genome shotgun (WGS) entry which is preliminary data.</text>
</comment>
<feature type="region of interest" description="Disordered" evidence="2">
    <location>
        <begin position="90"/>
        <end position="173"/>
    </location>
</feature>
<sequence>MPLTVLSHSQLHSLLLSLTADEIVSIQQNIAEALREYSTGSQDQGCSASYQPRRTAITRQNGCTTLFMPATTGQTLGIKMISLEDGDAAGSAVESGLDSSEMAGAVDGHRARSGPRDSTTSLSSSQSDESSTSIDESNDRSSFLPSASVNDRGLSETMGAWPSAGSRDTSPKGSVMLLDTEGLPFGLINAQELTAFRTALAALLLFRKRNRVRTITVFGAGRQAYWHIRLALILRGSDIKRVYIFNRSFERAVALLRDIYSPENSSWRGDVKFTALSNDFIEYQRILTQAVRKSDAIFCCTPSIEPLFPHELLTSKEGRRKGRFISAVGSYKPHMAELHPEILKDEVTVPPPHRHFHHHTTPSGVVVVDSLGAAMKEAGEIIQADIKPHQVVELGELMMVRDAQRGDPTTDDPDTPRGREEKNLLKWIQKGNVIYKSVGLGLMDVVAGGGLVALAGQRGVGTLIADF</sequence>
<dbReference type="GO" id="GO:0005737">
    <property type="term" value="C:cytoplasm"/>
    <property type="evidence" value="ECO:0007669"/>
    <property type="project" value="TreeGrafter"/>
</dbReference>
<evidence type="ECO:0008006" key="5">
    <source>
        <dbReference type="Google" id="ProtNLM"/>
    </source>
</evidence>
<evidence type="ECO:0000313" key="4">
    <source>
        <dbReference type="Proteomes" id="UP000319663"/>
    </source>
</evidence>
<organism evidence="3 4">
    <name type="scientific">Monascus purpureus</name>
    <name type="common">Red mold</name>
    <name type="synonym">Monascus anka</name>
    <dbReference type="NCBI Taxonomy" id="5098"/>
    <lineage>
        <taxon>Eukaryota</taxon>
        <taxon>Fungi</taxon>
        <taxon>Dikarya</taxon>
        <taxon>Ascomycota</taxon>
        <taxon>Pezizomycotina</taxon>
        <taxon>Eurotiomycetes</taxon>
        <taxon>Eurotiomycetidae</taxon>
        <taxon>Eurotiales</taxon>
        <taxon>Aspergillaceae</taxon>
        <taxon>Monascus</taxon>
    </lineage>
</organism>
<dbReference type="FunFam" id="3.40.50.720:FF:000556">
    <property type="entry name" value="Proline utilization protein PrnX-like protein"/>
    <property type="match status" value="1"/>
</dbReference>
<dbReference type="SUPFAM" id="SSF51735">
    <property type="entry name" value="NAD(P)-binding Rossmann-fold domains"/>
    <property type="match status" value="1"/>
</dbReference>
<dbReference type="STRING" id="5098.A0A507R3A9"/>
<dbReference type="InterPro" id="IPR036291">
    <property type="entry name" value="NAD(P)-bd_dom_sf"/>
</dbReference>
<evidence type="ECO:0000256" key="2">
    <source>
        <dbReference type="SAM" id="MobiDB-lite"/>
    </source>
</evidence>
<dbReference type="OrthoDB" id="41492at2759"/>
<dbReference type="EMBL" id="VIFY01000002">
    <property type="protein sequence ID" value="TQB77342.1"/>
    <property type="molecule type" value="Genomic_DNA"/>
</dbReference>
<comment type="similarity">
    <text evidence="1">Belongs to the ornithine cyclodeaminase/mu-crystallin family.</text>
</comment>
<dbReference type="InterPro" id="IPR003462">
    <property type="entry name" value="ODC_Mu_crystall"/>
</dbReference>
<keyword evidence="4" id="KW-1185">Reference proteome</keyword>
<dbReference type="AlphaFoldDB" id="A0A507R3A9"/>
<feature type="compositionally biased region" description="Polar residues" evidence="2">
    <location>
        <begin position="140"/>
        <end position="149"/>
    </location>
</feature>
<dbReference type="Gene3D" id="3.40.50.720">
    <property type="entry name" value="NAD(P)-binding Rossmann-like Domain"/>
    <property type="match status" value="1"/>
</dbReference>
<dbReference type="Proteomes" id="UP000319663">
    <property type="component" value="Unassembled WGS sequence"/>
</dbReference>
<name>A0A507R3A9_MONPU</name>
<accession>A0A507R3A9</accession>